<dbReference type="Proteomes" id="UP001652581">
    <property type="component" value="Chromosome 12"/>
</dbReference>
<evidence type="ECO:0000313" key="2">
    <source>
        <dbReference type="Proteomes" id="UP001652581"/>
    </source>
</evidence>
<feature type="compositionally biased region" description="Basic and acidic residues" evidence="1">
    <location>
        <begin position="681"/>
        <end position="695"/>
    </location>
</feature>
<feature type="compositionally biased region" description="Basic and acidic residues" evidence="1">
    <location>
        <begin position="837"/>
        <end position="848"/>
    </location>
</feature>
<feature type="region of interest" description="Disordered" evidence="1">
    <location>
        <begin position="273"/>
        <end position="320"/>
    </location>
</feature>
<protein>
    <submittedName>
        <fullName evidence="3">Uncharacterized protein isoform X2</fullName>
    </submittedName>
</protein>
<name>A0ABM5E976_VICPA</name>
<feature type="region of interest" description="Disordered" evidence="1">
    <location>
        <begin position="573"/>
        <end position="869"/>
    </location>
</feature>
<sequence length="1379" mass="155372">MLLPVLGTCAVVWPFQGPEWEPVRGLLSEDRSCRDPRCCSNLLVLCLFLIWQIRHYWHQVTRTQHSMRKFIKVPPQKWAVPSMRRDTCFRLTPEFFFSPGNFRGLDAHAQQWAQKKRWKYWRSLRESWTQYPLPCQHPCQGLHWDAYTPSGHIFCTTCFSSTCMLPQESSREAWQVPWCHSDDQTHLICKLPSPALDMCQRVEQLLVHSQEELVPLEHIVSLRPHPSSMTSLPNLPSAQRLQLFSRDFLPVPSNQHVGMSIWKSWGCPQEAWAPERETWTPGREDSRETQDPGWANQRVSRGEDARGVQASGRQLPANAGLEENARTKVLKWGSQRLVISKTAGGILRPRWENQDQVGVETQELGKRNQREAGGEDLPETQACIGENQEQLRCKTDTETQTPVWENQDRSRDEYAVETQAFEKDRKGARAEDEGETQAQGLRKQGQTESENGEESQVSGWGKQDQIRGDISTETLAEERRKKDQVGGENAVQSQISGRENLGEVKKEDGMETQALGWEKQECVPSENVTEIQMPGWEKQDQGASEKCGKIQVFRVEIQKQLRHELQETWGNQGLKRERKKEEQAGYENGAEIQVLEKKNQGEAGVEDGTEMWAPGEENLSQLRGDIDGKTHLSDGKNQEQTGGENKTEIQAPEKRETEGKVVTETQIPERENQGQLDGEIGENHPPERRNWEQNRGKNNVENPTLERKNQREIRNEGNRKIQTLMGGNQILLKSKVNGKTGSSEWKKQEQTGDENGTEIQTQGKRNLRGIMGDDGTESQTPGEDYQGQVRSETDEEIQIHRQGNKRGNEDAAEIQGVGSQKKCRAEDAGGLRVPRGRNKDQVRGKDAAKGNLQGDYSGGEGPPAFTGSGYRAMNQEQAVASAPCPEIKPLFNQGELFLLNSGEGEDLASQGTAPAGKHKVGIKPSSWQARPKLQRSRQRDKGADPGKASGLTRQLRDPQSLDAPVGLPSACPSVSHGQALQAAPALVDVPSALTILPKRPVHKKSQRLLLESLMRRKIAHLKWGFPQQILESYLLFNFLGPCPLPLVGLRLSGLHTSCELQGQQEKRCETHGLRPGPKSLERSWRAWFPERKSVKLPTQARALEKHRPNWSEPMGTSIHPEKPKRVRPQGGPKEPQVVQKEAPHRAKLTAPRNPRPTAESRSWCGQERVQEPSSENSRDRKMIRPGVSQMAERAPSRVRISYSRAVYNHWREEHTSWELSRLKCQQPTHRRRGSLEPEGCRGDGQQPFSCSTDTFSFKRSLHSAAARLSISLLNKISWSPHLAKPQHSAPNLSVQDPDPTLLPKASDPHVREDSLRVHASLKRDLQPPGHCGAGAVLPKTEELGKIENPNGAPQNQPAPQKFGFMKHLRCFLLQHGFRK</sequence>
<dbReference type="GeneID" id="140700294"/>
<feature type="region of interest" description="Disordered" evidence="1">
    <location>
        <begin position="350"/>
        <end position="380"/>
    </location>
</feature>
<feature type="compositionally biased region" description="Basic and acidic residues" evidence="1">
    <location>
        <begin position="406"/>
        <end position="431"/>
    </location>
</feature>
<dbReference type="InterPro" id="IPR031715">
    <property type="entry name" value="DUF4727"/>
</dbReference>
<evidence type="ECO:0000256" key="1">
    <source>
        <dbReference type="SAM" id="MobiDB-lite"/>
    </source>
</evidence>
<gene>
    <name evidence="3" type="primary">LOC140700294</name>
</gene>
<organism evidence="2 3">
    <name type="scientific">Vicugna pacos</name>
    <name type="common">Alpaca</name>
    <name type="synonym">Lama pacos</name>
    <dbReference type="NCBI Taxonomy" id="30538"/>
    <lineage>
        <taxon>Eukaryota</taxon>
        <taxon>Metazoa</taxon>
        <taxon>Chordata</taxon>
        <taxon>Craniata</taxon>
        <taxon>Vertebrata</taxon>
        <taxon>Euteleostomi</taxon>
        <taxon>Mammalia</taxon>
        <taxon>Eutheria</taxon>
        <taxon>Laurasiatheria</taxon>
        <taxon>Artiodactyla</taxon>
        <taxon>Tylopoda</taxon>
        <taxon>Camelidae</taxon>
        <taxon>Vicugna</taxon>
    </lineage>
</organism>
<feature type="compositionally biased region" description="Basic and acidic residues" evidence="1">
    <location>
        <begin position="624"/>
        <end position="637"/>
    </location>
</feature>
<feature type="region of interest" description="Disordered" evidence="1">
    <location>
        <begin position="393"/>
        <end position="506"/>
    </location>
</feature>
<feature type="compositionally biased region" description="Basic and acidic residues" evidence="1">
    <location>
        <begin position="645"/>
        <end position="672"/>
    </location>
</feature>
<feature type="compositionally biased region" description="Basic and acidic residues" evidence="1">
    <location>
        <begin position="273"/>
        <end position="290"/>
    </location>
</feature>
<feature type="compositionally biased region" description="Basic and acidic residues" evidence="1">
    <location>
        <begin position="476"/>
        <end position="485"/>
    </location>
</feature>
<feature type="region of interest" description="Disordered" evidence="1">
    <location>
        <begin position="1098"/>
        <end position="1190"/>
    </location>
</feature>
<proteinExistence type="predicted"/>
<feature type="region of interest" description="Disordered" evidence="1">
    <location>
        <begin position="905"/>
        <end position="968"/>
    </location>
</feature>
<accession>A0ABM5E976</accession>
<dbReference type="RefSeq" id="XP_072829704.1">
    <property type="nucleotide sequence ID" value="XM_072973603.1"/>
</dbReference>
<feature type="compositionally biased region" description="Basic and acidic residues" evidence="1">
    <location>
        <begin position="704"/>
        <end position="719"/>
    </location>
</feature>
<reference evidence="3" key="1">
    <citation type="submission" date="2025-08" db="UniProtKB">
        <authorList>
            <consortium name="RefSeq"/>
        </authorList>
    </citation>
    <scope>IDENTIFICATION</scope>
</reference>
<keyword evidence="2" id="KW-1185">Reference proteome</keyword>
<feature type="compositionally biased region" description="Basic and acidic residues" evidence="1">
    <location>
        <begin position="363"/>
        <end position="373"/>
    </location>
</feature>
<dbReference type="Pfam" id="PF15856">
    <property type="entry name" value="DUF4727"/>
    <property type="match status" value="1"/>
</dbReference>
<evidence type="ECO:0000313" key="3">
    <source>
        <dbReference type="RefSeq" id="XP_072829704.1"/>
    </source>
</evidence>
<feature type="compositionally biased region" description="Polar residues" evidence="1">
    <location>
        <begin position="436"/>
        <end position="458"/>
    </location>
</feature>
<dbReference type="PANTHER" id="PTHR22379:SF1">
    <property type="entry name" value="RIKEN CDNA 4930407I10 GENE"/>
    <property type="match status" value="1"/>
</dbReference>
<dbReference type="PANTHER" id="PTHR22379">
    <property type="entry name" value="RIKEN CDNA 4930407I10 GENE"/>
    <property type="match status" value="1"/>
</dbReference>